<comment type="cofactor">
    <cofactor evidence="1 6">
        <name>FAD</name>
        <dbReference type="ChEBI" id="CHEBI:57692"/>
    </cofactor>
</comment>
<dbReference type="InterPro" id="IPR050703">
    <property type="entry name" value="Flavin_MAO"/>
</dbReference>
<dbReference type="InterPro" id="IPR002937">
    <property type="entry name" value="Amino_oxidase"/>
</dbReference>
<organism evidence="8 9">
    <name type="scientific">Exophiala aquamarina CBS 119918</name>
    <dbReference type="NCBI Taxonomy" id="1182545"/>
    <lineage>
        <taxon>Eukaryota</taxon>
        <taxon>Fungi</taxon>
        <taxon>Dikarya</taxon>
        <taxon>Ascomycota</taxon>
        <taxon>Pezizomycotina</taxon>
        <taxon>Eurotiomycetes</taxon>
        <taxon>Chaetothyriomycetidae</taxon>
        <taxon>Chaetothyriales</taxon>
        <taxon>Herpotrichiellaceae</taxon>
        <taxon>Exophiala</taxon>
    </lineage>
</organism>
<dbReference type="SUPFAM" id="SSF54373">
    <property type="entry name" value="FAD-linked reductases, C-terminal domain"/>
    <property type="match status" value="1"/>
</dbReference>
<dbReference type="Gene3D" id="3.90.660.10">
    <property type="match status" value="1"/>
</dbReference>
<feature type="binding site" evidence="5">
    <location>
        <position position="238"/>
    </location>
    <ligand>
        <name>substrate</name>
    </ligand>
</feature>
<dbReference type="GO" id="GO:0097621">
    <property type="term" value="F:monoamine oxidase activity"/>
    <property type="evidence" value="ECO:0007669"/>
    <property type="project" value="UniProtKB-EC"/>
</dbReference>
<dbReference type="GeneID" id="25278878"/>
<keyword evidence="6" id="KW-0285">Flavoprotein</keyword>
<comment type="similarity">
    <text evidence="2 6">Belongs to the flavin monoamine oxidase family.</text>
</comment>
<dbReference type="OrthoDB" id="5046242at2759"/>
<sequence>MKQAAEKNGIESLVFIRELAEKVCQTLDIHDPVKTGGDLDKVTLEEWARSKTESQTAMATVKLWTRALLGLEPSEVSALFFMNYCKSAGGLLQMRSDFKNGGQYLRFTRGTQSMSLGLADLLHPDSVVLNSPVRLVTQAPDGIFVSAGRGDYKCQRVIVSVPTVLYKEITFDPPLPGAKAELGKSNIHGYTLKVMVLFSEPWWRKAGLAGAVMSFVGPITTTRDSSNDEKGQFSLTCFTNGEAGRKLSKLPQKERFDAVIAHIKRLYGPYVEVPGPIAITEHEWFKDQWAQGCPCPASPPGIMTQFDHALRTPHGKVHFVGTETAYEWKGYMDGAVRSGERGAREAVAALGRGKL</sequence>
<dbReference type="InterPro" id="IPR036188">
    <property type="entry name" value="FAD/NAD-bd_sf"/>
</dbReference>
<dbReference type="SUPFAM" id="SSF51905">
    <property type="entry name" value="FAD/NAD(P)-binding domain"/>
    <property type="match status" value="1"/>
</dbReference>
<feature type="domain" description="Amine oxidase" evidence="7">
    <location>
        <begin position="38"/>
        <end position="345"/>
    </location>
</feature>
<comment type="caution">
    <text evidence="8">The sequence shown here is derived from an EMBL/GenBank/DDBJ whole genome shotgun (WGS) entry which is preliminary data.</text>
</comment>
<evidence type="ECO:0000313" key="8">
    <source>
        <dbReference type="EMBL" id="KEF59101.1"/>
    </source>
</evidence>
<evidence type="ECO:0000259" key="7">
    <source>
        <dbReference type="Pfam" id="PF01593"/>
    </source>
</evidence>
<dbReference type="PANTHER" id="PTHR43563">
    <property type="entry name" value="AMINE OXIDASE"/>
    <property type="match status" value="1"/>
</dbReference>
<evidence type="ECO:0000256" key="6">
    <source>
        <dbReference type="RuleBase" id="RU362067"/>
    </source>
</evidence>
<keyword evidence="3 6" id="KW-0560">Oxidoreductase</keyword>
<comment type="catalytic activity">
    <reaction evidence="4">
        <text>a secondary aliphatic amine + O2 + H2O = a primary amine + an aldehyde + H2O2</text>
        <dbReference type="Rhea" id="RHEA:26414"/>
        <dbReference type="ChEBI" id="CHEBI:15377"/>
        <dbReference type="ChEBI" id="CHEBI:15379"/>
        <dbReference type="ChEBI" id="CHEBI:16240"/>
        <dbReference type="ChEBI" id="CHEBI:17478"/>
        <dbReference type="ChEBI" id="CHEBI:58855"/>
        <dbReference type="ChEBI" id="CHEBI:65296"/>
        <dbReference type="EC" id="1.4.3.4"/>
    </reaction>
</comment>
<evidence type="ECO:0000256" key="2">
    <source>
        <dbReference type="ARBA" id="ARBA00005995"/>
    </source>
</evidence>
<dbReference type="PRINTS" id="PR00757">
    <property type="entry name" value="AMINEOXDASEF"/>
</dbReference>
<proteinExistence type="inferred from homology"/>
<dbReference type="Pfam" id="PF01593">
    <property type="entry name" value="Amino_oxidase"/>
    <property type="match status" value="1"/>
</dbReference>
<accession>A0A072PGV6</accession>
<dbReference type="Gene3D" id="1.10.405.10">
    <property type="entry name" value="Guanine Nucleotide Dissociation Inhibitor, domain 1"/>
    <property type="match status" value="1"/>
</dbReference>
<dbReference type="Gene3D" id="3.50.50.60">
    <property type="entry name" value="FAD/NAD(P)-binding domain"/>
    <property type="match status" value="1"/>
</dbReference>
<keyword evidence="6" id="KW-0274">FAD</keyword>
<evidence type="ECO:0000256" key="5">
    <source>
        <dbReference type="PIRSR" id="PIRSR601613-1"/>
    </source>
</evidence>
<feature type="binding site" evidence="5">
    <location>
        <position position="323"/>
    </location>
    <ligand>
        <name>FAD</name>
        <dbReference type="ChEBI" id="CHEBI:57692"/>
    </ligand>
</feature>
<protein>
    <recommendedName>
        <fullName evidence="6">Amine oxidase</fullName>
        <ecNumber evidence="6">1.4.3.-</ecNumber>
    </recommendedName>
</protein>
<dbReference type="Proteomes" id="UP000027920">
    <property type="component" value="Unassembled WGS sequence"/>
</dbReference>
<dbReference type="EMBL" id="AMGV01000003">
    <property type="protein sequence ID" value="KEF59101.1"/>
    <property type="molecule type" value="Genomic_DNA"/>
</dbReference>
<name>A0A072PGV6_9EURO</name>
<evidence type="ECO:0000256" key="4">
    <source>
        <dbReference type="ARBA" id="ARBA00048448"/>
    </source>
</evidence>
<evidence type="ECO:0000256" key="1">
    <source>
        <dbReference type="ARBA" id="ARBA00001974"/>
    </source>
</evidence>
<dbReference type="InterPro" id="IPR001613">
    <property type="entry name" value="Flavin_amine_oxidase"/>
</dbReference>
<feature type="binding site" evidence="5">
    <location>
        <position position="133"/>
    </location>
    <ligand>
        <name>FAD</name>
        <dbReference type="ChEBI" id="CHEBI:57692"/>
    </ligand>
</feature>
<evidence type="ECO:0000313" key="9">
    <source>
        <dbReference type="Proteomes" id="UP000027920"/>
    </source>
</evidence>
<dbReference type="PANTHER" id="PTHR43563:SF14">
    <property type="entry name" value="AMINE OXIDASE"/>
    <property type="match status" value="1"/>
</dbReference>
<dbReference type="RefSeq" id="XP_013261691.1">
    <property type="nucleotide sequence ID" value="XM_013406237.1"/>
</dbReference>
<keyword evidence="9" id="KW-1185">Reference proteome</keyword>
<reference evidence="8 9" key="1">
    <citation type="submission" date="2013-03" db="EMBL/GenBank/DDBJ databases">
        <title>The Genome Sequence of Exophiala aquamarina CBS 119918.</title>
        <authorList>
            <consortium name="The Broad Institute Genomics Platform"/>
            <person name="Cuomo C."/>
            <person name="de Hoog S."/>
            <person name="Gorbushina A."/>
            <person name="Walker B."/>
            <person name="Young S.K."/>
            <person name="Zeng Q."/>
            <person name="Gargeya S."/>
            <person name="Fitzgerald M."/>
            <person name="Haas B."/>
            <person name="Abouelleil A."/>
            <person name="Allen A.W."/>
            <person name="Alvarado L."/>
            <person name="Arachchi H.M."/>
            <person name="Berlin A.M."/>
            <person name="Chapman S.B."/>
            <person name="Gainer-Dewar J."/>
            <person name="Goldberg J."/>
            <person name="Griggs A."/>
            <person name="Gujja S."/>
            <person name="Hansen M."/>
            <person name="Howarth C."/>
            <person name="Imamovic A."/>
            <person name="Ireland A."/>
            <person name="Larimer J."/>
            <person name="McCowan C."/>
            <person name="Murphy C."/>
            <person name="Pearson M."/>
            <person name="Poon T.W."/>
            <person name="Priest M."/>
            <person name="Roberts A."/>
            <person name="Saif S."/>
            <person name="Shea T."/>
            <person name="Sisk P."/>
            <person name="Sykes S."/>
            <person name="Wortman J."/>
            <person name="Nusbaum C."/>
            <person name="Birren B."/>
        </authorList>
    </citation>
    <scope>NUCLEOTIDE SEQUENCE [LARGE SCALE GENOMIC DNA]</scope>
    <source>
        <strain evidence="8 9">CBS 119918</strain>
    </source>
</reference>
<dbReference type="STRING" id="1182545.A0A072PGV6"/>
<dbReference type="VEuPathDB" id="FungiDB:A1O9_03945"/>
<dbReference type="HOGENOM" id="CLU_004498_0_0_1"/>
<evidence type="ECO:0000256" key="3">
    <source>
        <dbReference type="ARBA" id="ARBA00023002"/>
    </source>
</evidence>
<gene>
    <name evidence="8" type="ORF">A1O9_03945</name>
</gene>
<dbReference type="EC" id="1.4.3.-" evidence="6"/>
<dbReference type="AlphaFoldDB" id="A0A072PGV6"/>